<feature type="compositionally biased region" description="Polar residues" evidence="1">
    <location>
        <begin position="194"/>
        <end position="216"/>
    </location>
</feature>
<feature type="compositionally biased region" description="Low complexity" evidence="1">
    <location>
        <begin position="1085"/>
        <end position="1098"/>
    </location>
</feature>
<feature type="compositionally biased region" description="Low complexity" evidence="1">
    <location>
        <begin position="801"/>
        <end position="810"/>
    </location>
</feature>
<feature type="compositionally biased region" description="Low complexity" evidence="1">
    <location>
        <begin position="870"/>
        <end position="880"/>
    </location>
</feature>
<evidence type="ECO:0000313" key="3">
    <source>
        <dbReference type="Proteomes" id="UP000284842"/>
    </source>
</evidence>
<feature type="compositionally biased region" description="Low complexity" evidence="1">
    <location>
        <begin position="832"/>
        <end position="845"/>
    </location>
</feature>
<feature type="compositionally biased region" description="Basic and acidic residues" evidence="1">
    <location>
        <begin position="882"/>
        <end position="898"/>
    </location>
</feature>
<feature type="compositionally biased region" description="Polar residues" evidence="1">
    <location>
        <begin position="1058"/>
        <end position="1079"/>
    </location>
</feature>
<feature type="compositionally biased region" description="Low complexity" evidence="1">
    <location>
        <begin position="706"/>
        <end position="727"/>
    </location>
</feature>
<feature type="compositionally biased region" description="Polar residues" evidence="1">
    <location>
        <begin position="781"/>
        <end position="794"/>
    </location>
</feature>
<dbReference type="EMBL" id="NHTK01000814">
    <property type="protein sequence ID" value="PPR05414.1"/>
    <property type="molecule type" value="Genomic_DNA"/>
</dbReference>
<feature type="compositionally biased region" description="Low complexity" evidence="1">
    <location>
        <begin position="1167"/>
        <end position="1176"/>
    </location>
</feature>
<feature type="compositionally biased region" description="Low complexity" evidence="1">
    <location>
        <begin position="1109"/>
        <end position="1121"/>
    </location>
</feature>
<evidence type="ECO:0000256" key="1">
    <source>
        <dbReference type="SAM" id="MobiDB-lite"/>
    </source>
</evidence>
<dbReference type="OrthoDB" id="3363891at2759"/>
<feature type="compositionally biased region" description="Polar residues" evidence="1">
    <location>
        <begin position="728"/>
        <end position="750"/>
    </location>
</feature>
<comment type="caution">
    <text evidence="2">The sequence shown here is derived from an EMBL/GenBank/DDBJ whole genome shotgun (WGS) entry which is preliminary data.</text>
</comment>
<feature type="region of interest" description="Disordered" evidence="1">
    <location>
        <begin position="651"/>
        <end position="898"/>
    </location>
</feature>
<protein>
    <submittedName>
        <fullName evidence="2">Uncharacterized protein</fullName>
    </submittedName>
</protein>
<dbReference type="InParanoid" id="A0A409YQX7"/>
<sequence length="1387" mass="150624">MSNNAGQDEQDGNNLRQTWRAMYLNTETEAQDQEMDIWQLHWNQSLSGDQVPLVPTGATGPHLLLRDSAYPRSAMNLARLTEHAYPASINSSENHASGIAGISRNLANHRGVAQHFGQGPNPGSFADAYHQDNEPSFFEQISAEHEEYIASLERSSAFPQYREASIQPRGPVQINQIRSGAEFGRAPSNLPPRASSSNTRSAQAATYSNAPSTSAGPPNYAAGSYNRLIREEMYNNPAYHSACAGIVDIMAQFKVPLEEDDSNPVISDSTRAQVFEMLANFINSQPSDIQQWLGSGQTGDVASQDIMKAAVSRRSSGSRVYMHYCYWCDLCLTTKGNLASFPELTLSKQWDNMSQGLPRQPHLPLNYQMEGYSSYTEEYLEPIDQDLLWLSTDFTQFTTNGAGAVNDTCFSDPFNTSFTPFAPTAGPSGLLFAPPQPQAAPQYYLTSPNTMSVPLPTPSIPYSSPWVGTNEFDDISSPGNISVRGSISAWSEPPASPAHTASPLLATPGSGWAKQQKRKYRENIYHDSRYSAACSTVIGIMGKVKVQVDDGIDVVGATCKAACDGSAIPQTAQAELAEFILGQDPDIQKWLKDGALRRVGSDANIKAASARLPGPSWDEEVVPALRKRLESESRTLAKRISAISLSSLDEPHQGYQYSTTPVAPVTSRLQQQQTSASAGYASQQQYLPSSSQNVQPSYQQVPVDRTMSTSTTAGKASATRANAASSSKPSFQRARTYSSPYGSDFANQGGSRPKASQVDSRAISPRPTDIKPTRIPKVANRSHSGSTSQPNSPYVNGYGHTNPNTNYTVTPPLPSPEVPPLPEPNYRGIPQSSSSRSTLELSGRTGVVNRQQPIGLMNEPAPFPTDATTSSGFSQSRSYSQHGHEHQEEDNLARASMESEERPFEHWYRGEVSRNGGVGELRVGRRQEMLDIANYGHLISKKQKSSMGTAALPTRQGPEMRFVDEPPVRKRAGSIAGITERERGSLYLDDDESADRADRVLDENPLTDLEGDVSDATSISDRFQTVRQRYLPPSTEEHPVPSDPRVTTKDYSGIGEGRSTTPTALSMSRSVSATRQGNLPPTRIPGPSSRRSSESRPSNKTPSPPLVGSTSTNLSSSTSSNPRLQQQQGTTSKRGVSPAPGSSSTAKKSPGTPNPNTMGSKTPPTPSKSTTSVKKGTQPKKVKPKPKRTAEEDEAYRRSVAQYPSVDGDENEGDMADAIPSWTQPVPKSGNWDEVVLPVVARKKGLDGHYENADGTPQPRKIGESVAPAPGTFGYDHTKYRRPQAEGESIPMDEFGLPHREEDIAEPDSIPEETTPKPPFTTPHDETRLPARPYPPPSPVPFSSYPPTSIQVRKSPAPSVNQQQPPVSTEKYPEEKESTGCCGCVIM</sequence>
<keyword evidence="3" id="KW-1185">Reference proteome</keyword>
<gene>
    <name evidence="2" type="ORF">CVT24_008028</name>
</gene>
<feature type="compositionally biased region" description="Basic residues" evidence="1">
    <location>
        <begin position="1177"/>
        <end position="1187"/>
    </location>
</feature>
<feature type="compositionally biased region" description="Polar residues" evidence="1">
    <location>
        <begin position="655"/>
        <end position="700"/>
    </location>
</feature>
<feature type="region of interest" description="Disordered" evidence="1">
    <location>
        <begin position="1245"/>
        <end position="1379"/>
    </location>
</feature>
<feature type="compositionally biased region" description="Polar residues" evidence="1">
    <location>
        <begin position="1358"/>
        <end position="1367"/>
    </location>
</feature>
<feature type="compositionally biased region" description="Polar residues" evidence="1">
    <location>
        <begin position="1122"/>
        <end position="1147"/>
    </location>
</feature>
<feature type="region of interest" description="Disordered" evidence="1">
    <location>
        <begin position="1030"/>
        <end position="1230"/>
    </location>
</feature>
<reference evidence="2 3" key="1">
    <citation type="journal article" date="2018" name="Evol. Lett.">
        <title>Horizontal gene cluster transfer increased hallucinogenic mushroom diversity.</title>
        <authorList>
            <person name="Reynolds H.T."/>
            <person name="Vijayakumar V."/>
            <person name="Gluck-Thaler E."/>
            <person name="Korotkin H.B."/>
            <person name="Matheny P.B."/>
            <person name="Slot J.C."/>
        </authorList>
    </citation>
    <scope>NUCLEOTIDE SEQUENCE [LARGE SCALE GENOMIC DNA]</scope>
    <source>
        <strain evidence="2 3">2629</strain>
    </source>
</reference>
<feature type="compositionally biased region" description="Pro residues" evidence="1">
    <location>
        <begin position="811"/>
        <end position="823"/>
    </location>
</feature>
<organism evidence="2 3">
    <name type="scientific">Panaeolus cyanescens</name>
    <dbReference type="NCBI Taxonomy" id="181874"/>
    <lineage>
        <taxon>Eukaryota</taxon>
        <taxon>Fungi</taxon>
        <taxon>Dikarya</taxon>
        <taxon>Basidiomycota</taxon>
        <taxon>Agaricomycotina</taxon>
        <taxon>Agaricomycetes</taxon>
        <taxon>Agaricomycetidae</taxon>
        <taxon>Agaricales</taxon>
        <taxon>Agaricineae</taxon>
        <taxon>Galeropsidaceae</taxon>
        <taxon>Panaeolus</taxon>
    </lineage>
</organism>
<name>A0A409YQX7_9AGAR</name>
<feature type="region of interest" description="Disordered" evidence="1">
    <location>
        <begin position="182"/>
        <end position="219"/>
    </location>
</feature>
<evidence type="ECO:0000313" key="2">
    <source>
        <dbReference type="EMBL" id="PPR05414.1"/>
    </source>
</evidence>
<proteinExistence type="predicted"/>
<dbReference type="Proteomes" id="UP000284842">
    <property type="component" value="Unassembled WGS sequence"/>
</dbReference>
<feature type="region of interest" description="Disordered" evidence="1">
    <location>
        <begin position="489"/>
        <end position="512"/>
    </location>
</feature>
<accession>A0A409YQX7</accession>